<comment type="caution">
    <text evidence="2">The sequence shown here is derived from an EMBL/GenBank/DDBJ whole genome shotgun (WGS) entry which is preliminary data.</text>
</comment>
<evidence type="ECO:0000313" key="4">
    <source>
        <dbReference type="Proteomes" id="UP000479691"/>
    </source>
</evidence>
<protein>
    <submittedName>
        <fullName evidence="2">Uncharacterized protein</fullName>
    </submittedName>
</protein>
<evidence type="ECO:0000313" key="2">
    <source>
        <dbReference type="EMBL" id="KAF3158877.1"/>
    </source>
</evidence>
<dbReference type="AlphaFoldDB" id="A0A6G1MC55"/>
<organism evidence="2 4">
    <name type="scientific">Orbilia oligospora</name>
    <name type="common">Nematode-trapping fungus</name>
    <name type="synonym">Arthrobotrys oligospora</name>
    <dbReference type="NCBI Taxonomy" id="2813651"/>
    <lineage>
        <taxon>Eukaryota</taxon>
        <taxon>Fungi</taxon>
        <taxon>Dikarya</taxon>
        <taxon>Ascomycota</taxon>
        <taxon>Pezizomycotina</taxon>
        <taxon>Orbiliomycetes</taxon>
        <taxon>Orbiliales</taxon>
        <taxon>Orbiliaceae</taxon>
        <taxon>Orbilia</taxon>
    </lineage>
</organism>
<feature type="region of interest" description="Disordered" evidence="1">
    <location>
        <begin position="1"/>
        <end position="122"/>
    </location>
</feature>
<dbReference type="Proteomes" id="UP000479691">
    <property type="component" value="Unassembled WGS sequence"/>
</dbReference>
<dbReference type="EMBL" id="JAABOE010000200">
    <property type="protein sequence ID" value="KAF3158877.1"/>
    <property type="molecule type" value="Genomic_DNA"/>
</dbReference>
<accession>A0A6G1MC55</accession>
<dbReference type="Proteomes" id="UP000614610">
    <property type="component" value="Unassembled WGS sequence"/>
</dbReference>
<dbReference type="OrthoDB" id="10325153at2759"/>
<feature type="compositionally biased region" description="Polar residues" evidence="1">
    <location>
        <begin position="27"/>
        <end position="46"/>
    </location>
</feature>
<proteinExistence type="predicted"/>
<reference evidence="2 4" key="1">
    <citation type="submission" date="2019-06" db="EMBL/GenBank/DDBJ databases">
        <authorList>
            <person name="Palmer J.M."/>
        </authorList>
    </citation>
    <scope>NUCLEOTIDE SEQUENCE [LARGE SCALE GENOMIC DNA]</scope>
    <source>
        <strain evidence="3">TWF679</strain>
        <strain evidence="2 4">TWF788</strain>
    </source>
</reference>
<gene>
    <name evidence="3" type="ORF">TWF679_004597</name>
    <name evidence="2" type="ORF">TWF788_004464</name>
</gene>
<name>A0A6G1MC55_ORBOL</name>
<dbReference type="EMBL" id="WIWT01000021">
    <property type="protein sequence ID" value="KAF3214817.1"/>
    <property type="molecule type" value="Genomic_DNA"/>
</dbReference>
<evidence type="ECO:0000313" key="3">
    <source>
        <dbReference type="EMBL" id="KAF3214817.1"/>
    </source>
</evidence>
<evidence type="ECO:0000256" key="1">
    <source>
        <dbReference type="SAM" id="MobiDB-lite"/>
    </source>
</evidence>
<sequence length="122" mass="12444">MMTGLDESGSTQALNAASGNEMEPITAPSTDGITHPTTAISSNPQDTAIAPNPVDTVPPSEGESVSPPPPPGESAEARDTGIPPGQSLVDHPPPALIEKISLADETTTPPSGQLHERYAKLS</sequence>
<feature type="compositionally biased region" description="Polar residues" evidence="1">
    <location>
        <begin position="8"/>
        <end position="18"/>
    </location>
</feature>